<organism evidence="1">
    <name type="scientific">marine metagenome</name>
    <dbReference type="NCBI Taxonomy" id="408172"/>
    <lineage>
        <taxon>unclassified sequences</taxon>
        <taxon>metagenomes</taxon>
        <taxon>ecological metagenomes</taxon>
    </lineage>
</organism>
<name>A0A382DZF1_9ZZZZ</name>
<accession>A0A382DZF1</accession>
<sequence length="301" mass="32631">MLTLQTVSAKGIGGYAGSFLRFGTTAYSMAMGGGFTAAIDPGFPGYHNPAAIAFMDKRSGSVLHHFLPLDRYLVSASLSTKLPPTAGLGIGIVNAGVDNIDGRDAAGHKTGTLTTEEYAVYISFANELVSGLSLGVNVKMFYQILPMEGTVNGKGIGVDAGILYRQSKNFEMGLVVQDWNAAYAWNTGDVFEDKGSTYQDQFPLQVRAGFAYRPGFIDMIGDYTYFRMGEHVSAHRLRVGGEYTPIERVAVRAGINNFSPTVGLGLNYTLLQRDDAYVDYAFILGRRGEGLTHVFTYVLTF</sequence>
<dbReference type="AlphaFoldDB" id="A0A382DZF1"/>
<evidence type="ECO:0000313" key="1">
    <source>
        <dbReference type="EMBL" id="SVB43768.1"/>
    </source>
</evidence>
<gene>
    <name evidence="1" type="ORF">METZ01_LOCUS196622</name>
</gene>
<reference evidence="1" key="1">
    <citation type="submission" date="2018-05" db="EMBL/GenBank/DDBJ databases">
        <authorList>
            <person name="Lanie J.A."/>
            <person name="Ng W.-L."/>
            <person name="Kazmierczak K.M."/>
            <person name="Andrzejewski T.M."/>
            <person name="Davidsen T.M."/>
            <person name="Wayne K.J."/>
            <person name="Tettelin H."/>
            <person name="Glass J.I."/>
            <person name="Rusch D."/>
            <person name="Podicherti R."/>
            <person name="Tsui H.-C.T."/>
            <person name="Winkler M.E."/>
        </authorList>
    </citation>
    <scope>NUCLEOTIDE SEQUENCE</scope>
</reference>
<dbReference type="SUPFAM" id="SSF56935">
    <property type="entry name" value="Porins"/>
    <property type="match status" value="1"/>
</dbReference>
<dbReference type="EMBL" id="UINC01041888">
    <property type="protein sequence ID" value="SVB43768.1"/>
    <property type="molecule type" value="Genomic_DNA"/>
</dbReference>
<dbReference type="Gene3D" id="2.40.160.60">
    <property type="entry name" value="Outer membrane protein transport protein (OMPP1/FadL/TodX)"/>
    <property type="match status" value="1"/>
</dbReference>
<evidence type="ECO:0008006" key="2">
    <source>
        <dbReference type="Google" id="ProtNLM"/>
    </source>
</evidence>
<protein>
    <recommendedName>
        <fullName evidence="2">PorV/PorQ family protein</fullName>
    </recommendedName>
</protein>
<proteinExistence type="predicted"/>